<dbReference type="Proteomes" id="UP000663864">
    <property type="component" value="Unassembled WGS sequence"/>
</dbReference>
<evidence type="ECO:0000256" key="13">
    <source>
        <dbReference type="ARBA" id="ARBA00022824"/>
    </source>
</evidence>
<feature type="chain" id="PRO_5032476441" description="Carboxypeptidase Q" evidence="23">
    <location>
        <begin position="18"/>
        <end position="1202"/>
    </location>
</feature>
<dbReference type="InterPro" id="IPR020845">
    <property type="entry name" value="AMP-binding_CS"/>
</dbReference>
<evidence type="ECO:0000256" key="16">
    <source>
        <dbReference type="ARBA" id="ARBA00023049"/>
    </source>
</evidence>
<feature type="domain" description="Peptidase M28" evidence="25">
    <location>
        <begin position="260"/>
        <end position="447"/>
    </location>
</feature>
<dbReference type="SUPFAM" id="SSF56801">
    <property type="entry name" value="Acetyl-CoA synthetase-like"/>
    <property type="match status" value="1"/>
</dbReference>
<dbReference type="Gene3D" id="3.40.50.12780">
    <property type="entry name" value="N-terminal domain of ligase-like"/>
    <property type="match status" value="1"/>
</dbReference>
<evidence type="ECO:0000259" key="24">
    <source>
        <dbReference type="Pfam" id="PF00501"/>
    </source>
</evidence>
<evidence type="ECO:0000256" key="23">
    <source>
        <dbReference type="SAM" id="SignalP"/>
    </source>
</evidence>
<feature type="compositionally biased region" description="Basic and acidic residues" evidence="22">
    <location>
        <begin position="1140"/>
        <end position="1176"/>
    </location>
</feature>
<evidence type="ECO:0000256" key="11">
    <source>
        <dbReference type="ARBA" id="ARBA00022729"/>
    </source>
</evidence>
<dbReference type="PANTHER" id="PTHR12053">
    <property type="entry name" value="PROTEASE FAMILY M28 PLASMA GLUTAMATE CARBOXYPEPTIDASE-RELATED"/>
    <property type="match status" value="1"/>
</dbReference>
<organism evidence="26 27">
    <name type="scientific">Rotaria sordida</name>
    <dbReference type="NCBI Taxonomy" id="392033"/>
    <lineage>
        <taxon>Eukaryota</taxon>
        <taxon>Metazoa</taxon>
        <taxon>Spiralia</taxon>
        <taxon>Gnathifera</taxon>
        <taxon>Rotifera</taxon>
        <taxon>Eurotatoria</taxon>
        <taxon>Bdelloidea</taxon>
        <taxon>Philodinida</taxon>
        <taxon>Philodinidae</taxon>
        <taxon>Rotaria</taxon>
    </lineage>
</organism>
<dbReference type="InterPro" id="IPR000873">
    <property type="entry name" value="AMP-dep_synth/lig_dom"/>
</dbReference>
<dbReference type="AlphaFoldDB" id="A0A813ZR67"/>
<evidence type="ECO:0000256" key="8">
    <source>
        <dbReference type="ARBA" id="ARBA00022645"/>
    </source>
</evidence>
<evidence type="ECO:0000256" key="21">
    <source>
        <dbReference type="ARBA" id="ARBA00033328"/>
    </source>
</evidence>
<name>A0A813ZR67_9BILA</name>
<dbReference type="Gene3D" id="3.50.30.30">
    <property type="match status" value="1"/>
</dbReference>
<keyword evidence="19" id="KW-0458">Lysosome</keyword>
<proteinExistence type="inferred from homology"/>
<feature type="region of interest" description="Disordered" evidence="22">
    <location>
        <begin position="461"/>
        <end position="483"/>
    </location>
</feature>
<dbReference type="GO" id="GO:0046872">
    <property type="term" value="F:metal ion binding"/>
    <property type="evidence" value="ECO:0007669"/>
    <property type="project" value="UniProtKB-KW"/>
</dbReference>
<dbReference type="GO" id="GO:0006508">
    <property type="term" value="P:proteolysis"/>
    <property type="evidence" value="ECO:0007669"/>
    <property type="project" value="UniProtKB-KW"/>
</dbReference>
<dbReference type="GO" id="GO:0005783">
    <property type="term" value="C:endoplasmic reticulum"/>
    <property type="evidence" value="ECO:0007669"/>
    <property type="project" value="UniProtKB-SubCell"/>
</dbReference>
<dbReference type="GO" id="GO:0043171">
    <property type="term" value="P:peptide catabolic process"/>
    <property type="evidence" value="ECO:0007669"/>
    <property type="project" value="TreeGrafter"/>
</dbReference>
<dbReference type="Gene3D" id="3.40.630.10">
    <property type="entry name" value="Zn peptidases"/>
    <property type="match status" value="1"/>
</dbReference>
<dbReference type="SUPFAM" id="SSF53187">
    <property type="entry name" value="Zn-dependent exopeptidases"/>
    <property type="match status" value="1"/>
</dbReference>
<sequence>MLCLLLILPIISVTSRSCNINDHSSSNAITDRIIELVTHGAFRGVTYNRLAALADTIGPRLCGNESLTKAIDWVQNAMINEGLDNVHIEEVQIPHWVRGEEHARLLQPRNTKLSMLGLGNSIGTGAKGIQASVLVVRSFDELNVRCEEARNKIVVFNPQCDWKTQPLSCYGSVVSYRFAGASRAAKCGALASLSRSAASRSIDSPHTGVMGYDPAYPKIPAGSLSVEHADMLDRFQQRNQSMEIFLYMEAQTLPDVIGYNLVAEVQGSTLPDETVLVSGHLDSWDVGQGAMDDGGGAMISWTVLSLLHALNIRAKRTIRCVLWSCEEFGGVGADQYFDAHESEVPKMSIVMESDLGVFHPQGLQFQGKPEAQQIIETISKQLTSINATQVVSGGGGEDIDPWVQHGVPGASLLNDNWDYFAYHHSKGDTMNVLNSTDVDLAAAVWAVYAFSIADLDNLLPRKNDGKSEKQNRIRAKLTDDNDPSSPYRAVEVLDQLQTQLEKKVHTLAVIPDLCLKRYADKETMGVREILDVEEEKQRNGKIYKKFILGEYKFTTYREACAHIDAIGRGLLSLDAKPGDKILIFSETRSEWLLTAFAAFQHGLTLVTLLPTLNEEAAKHAINESQVKIIITSQDLTSKLENISNHIKNVRHIIYFRALAKPQTAKIPKDKNNIHYIPLAKLEEQGKNAYIDDYILQQRPEKQDIAVIMYTSGSTGIPKGVSITHENIVAAMTGQKERALPVIDVDNDIYIAYLPLAHILELCCEILIFYMGIKCGYSSPQTLTDQSTAVKHGQKGDMQVLRPHLMTCVPTILDRIHKAVNEKINQTNFFKRQLFYLAYAIKVKRLESGLDSPYLNRLIFSHFNQSILGGRLKAMLCGGAVLAEDTQRFVQAALCATVFQGYGLTETCAAGTIADQFDITSGRTGYPLVSCEIRLVNWDEGQFKVTDKPNPRGEILIGGKVVAKEYFGEASKENVNFKEINGTSYFCTGDIGEIFPDGTIKIVDRKKDLIKLRGGEYVSLNKVETAINKSSIIDNCCVCASSSSEHTVALICPKSKEMASFTEKNFNEKDWQKLVDDEKFNDAILKEVQDACKKGGIEGFEVPKCIKVVTDAWTPETGLVTDALKLKRKAIEQKYKDDIEQLYEDEPKQGKSKSNKDDSKEKSDDGDKKNSKEESNNKNDSTGNPTEVDEGVVSNDDDNKKNQ</sequence>
<evidence type="ECO:0000256" key="1">
    <source>
        <dbReference type="ARBA" id="ARBA00004240"/>
    </source>
</evidence>
<evidence type="ECO:0000256" key="14">
    <source>
        <dbReference type="ARBA" id="ARBA00022833"/>
    </source>
</evidence>
<comment type="caution">
    <text evidence="26">The sequence shown here is derived from an EMBL/GenBank/DDBJ whole genome shotgun (WGS) entry which is preliminary data.</text>
</comment>
<keyword evidence="9" id="KW-0645">Protease</keyword>
<evidence type="ECO:0000256" key="6">
    <source>
        <dbReference type="ARBA" id="ARBA00014116"/>
    </source>
</evidence>
<comment type="subcellular location">
    <subcellularLocation>
        <location evidence="1">Endoplasmic reticulum</location>
    </subcellularLocation>
    <subcellularLocation>
        <location evidence="3">Golgi apparatus</location>
    </subcellularLocation>
    <subcellularLocation>
        <location evidence="2">Lysosome</location>
    </subcellularLocation>
    <subcellularLocation>
        <location evidence="4">Secreted</location>
    </subcellularLocation>
</comment>
<evidence type="ECO:0000256" key="19">
    <source>
        <dbReference type="ARBA" id="ARBA00023228"/>
    </source>
</evidence>
<evidence type="ECO:0000256" key="3">
    <source>
        <dbReference type="ARBA" id="ARBA00004555"/>
    </source>
</evidence>
<dbReference type="InterPro" id="IPR007484">
    <property type="entry name" value="Peptidase_M28"/>
</dbReference>
<accession>A0A813ZR67</accession>
<keyword evidence="11 23" id="KW-0732">Signal</keyword>
<comment type="similarity">
    <text evidence="5">Belongs to the peptidase M28 family.</text>
</comment>
<feature type="domain" description="AMP-dependent synthetase/ligase" evidence="24">
    <location>
        <begin position="546"/>
        <end position="966"/>
    </location>
</feature>
<evidence type="ECO:0000256" key="4">
    <source>
        <dbReference type="ARBA" id="ARBA00004613"/>
    </source>
</evidence>
<evidence type="ECO:0000256" key="7">
    <source>
        <dbReference type="ARBA" id="ARBA00022525"/>
    </source>
</evidence>
<protein>
    <recommendedName>
        <fullName evidence="6">Carboxypeptidase Q</fullName>
    </recommendedName>
    <alternativeName>
        <fullName evidence="21">Plasma glutamate carboxypeptidase</fullName>
    </alternativeName>
</protein>
<dbReference type="InterPro" id="IPR039866">
    <property type="entry name" value="CPQ"/>
</dbReference>
<evidence type="ECO:0000259" key="25">
    <source>
        <dbReference type="Pfam" id="PF04389"/>
    </source>
</evidence>
<evidence type="ECO:0000256" key="15">
    <source>
        <dbReference type="ARBA" id="ARBA00023034"/>
    </source>
</evidence>
<dbReference type="PROSITE" id="PS00455">
    <property type="entry name" value="AMP_BINDING"/>
    <property type="match status" value="1"/>
</dbReference>
<dbReference type="EMBL" id="CAJNOT010000226">
    <property type="protein sequence ID" value="CAF0901970.1"/>
    <property type="molecule type" value="Genomic_DNA"/>
</dbReference>
<evidence type="ECO:0000313" key="26">
    <source>
        <dbReference type="EMBL" id="CAF0901970.1"/>
    </source>
</evidence>
<evidence type="ECO:0000256" key="18">
    <source>
        <dbReference type="ARBA" id="ARBA00023180"/>
    </source>
</evidence>
<evidence type="ECO:0000256" key="17">
    <source>
        <dbReference type="ARBA" id="ARBA00023145"/>
    </source>
</evidence>
<keyword evidence="17" id="KW-0865">Zymogen</keyword>
<dbReference type="GO" id="GO:0005764">
    <property type="term" value="C:lysosome"/>
    <property type="evidence" value="ECO:0007669"/>
    <property type="project" value="UniProtKB-SubCell"/>
</dbReference>
<keyword evidence="18" id="KW-0325">Glycoprotein</keyword>
<feature type="signal peptide" evidence="23">
    <location>
        <begin position="1"/>
        <end position="17"/>
    </location>
</feature>
<keyword evidence="13" id="KW-0256">Endoplasmic reticulum</keyword>
<evidence type="ECO:0000256" key="12">
    <source>
        <dbReference type="ARBA" id="ARBA00022801"/>
    </source>
</evidence>
<keyword evidence="14" id="KW-0862">Zinc</keyword>
<dbReference type="GO" id="GO:0005794">
    <property type="term" value="C:Golgi apparatus"/>
    <property type="evidence" value="ECO:0007669"/>
    <property type="project" value="UniProtKB-SubCell"/>
</dbReference>
<evidence type="ECO:0000256" key="9">
    <source>
        <dbReference type="ARBA" id="ARBA00022670"/>
    </source>
</evidence>
<dbReference type="GO" id="GO:0070573">
    <property type="term" value="F:metallodipeptidase activity"/>
    <property type="evidence" value="ECO:0007669"/>
    <property type="project" value="InterPro"/>
</dbReference>
<keyword evidence="10" id="KW-0479">Metal-binding</keyword>
<evidence type="ECO:0000256" key="20">
    <source>
        <dbReference type="ARBA" id="ARBA00025833"/>
    </source>
</evidence>
<evidence type="ECO:0000256" key="2">
    <source>
        <dbReference type="ARBA" id="ARBA00004371"/>
    </source>
</evidence>
<evidence type="ECO:0000313" key="27">
    <source>
        <dbReference type="Proteomes" id="UP000663864"/>
    </source>
</evidence>
<dbReference type="InterPro" id="IPR042099">
    <property type="entry name" value="ANL_N_sf"/>
</dbReference>
<evidence type="ECO:0000256" key="22">
    <source>
        <dbReference type="SAM" id="MobiDB-lite"/>
    </source>
</evidence>
<reference evidence="26" key="1">
    <citation type="submission" date="2021-02" db="EMBL/GenBank/DDBJ databases">
        <authorList>
            <person name="Nowell W R."/>
        </authorList>
    </citation>
    <scope>NUCLEOTIDE SEQUENCE</scope>
</reference>
<keyword evidence="7" id="KW-0964">Secreted</keyword>
<dbReference type="PANTHER" id="PTHR12053:SF3">
    <property type="entry name" value="CARBOXYPEPTIDASE Q"/>
    <property type="match status" value="1"/>
</dbReference>
<dbReference type="GO" id="GO:0004180">
    <property type="term" value="F:carboxypeptidase activity"/>
    <property type="evidence" value="ECO:0007669"/>
    <property type="project" value="UniProtKB-KW"/>
</dbReference>
<feature type="region of interest" description="Disordered" evidence="22">
    <location>
        <begin position="1140"/>
        <end position="1202"/>
    </location>
</feature>
<dbReference type="Pfam" id="PF04389">
    <property type="entry name" value="Peptidase_M28"/>
    <property type="match status" value="1"/>
</dbReference>
<gene>
    <name evidence="26" type="ORF">ZHD862_LOCUS7434</name>
</gene>
<dbReference type="GO" id="GO:0005615">
    <property type="term" value="C:extracellular space"/>
    <property type="evidence" value="ECO:0007669"/>
    <property type="project" value="TreeGrafter"/>
</dbReference>
<keyword evidence="12" id="KW-0378">Hydrolase</keyword>
<feature type="compositionally biased region" description="Basic and acidic residues" evidence="22">
    <location>
        <begin position="461"/>
        <end position="479"/>
    </location>
</feature>
<keyword evidence="16" id="KW-0482">Metalloprotease</keyword>
<dbReference type="FunFam" id="3.40.630.10:FF:000036">
    <property type="entry name" value="Carboxypeptidase Q"/>
    <property type="match status" value="1"/>
</dbReference>
<keyword evidence="15" id="KW-0333">Golgi apparatus</keyword>
<dbReference type="Pfam" id="PF00501">
    <property type="entry name" value="AMP-binding"/>
    <property type="match status" value="1"/>
</dbReference>
<comment type="subunit">
    <text evidence="20">Homodimer. The monomeric form is inactive while the homodimer is active.</text>
</comment>
<evidence type="ECO:0000256" key="10">
    <source>
        <dbReference type="ARBA" id="ARBA00022723"/>
    </source>
</evidence>
<evidence type="ECO:0000256" key="5">
    <source>
        <dbReference type="ARBA" id="ARBA00010918"/>
    </source>
</evidence>
<keyword evidence="8" id="KW-0121">Carboxypeptidase</keyword>